<dbReference type="AlphaFoldDB" id="A0A6N3ENJ4"/>
<dbReference type="GeneID" id="89565578"/>
<dbReference type="PANTHER" id="PTHR43031:SF1">
    <property type="entry name" value="PYRIDINE NUCLEOTIDE-DISULPHIDE OXIDOREDUCTASE"/>
    <property type="match status" value="1"/>
</dbReference>
<protein>
    <submittedName>
        <fullName evidence="2">Inner membrane protein YgaP</fullName>
    </submittedName>
</protein>
<accession>A0A6N3ENJ4</accession>
<dbReference type="Pfam" id="PF00581">
    <property type="entry name" value="Rhodanese"/>
    <property type="match status" value="1"/>
</dbReference>
<dbReference type="InterPro" id="IPR050229">
    <property type="entry name" value="GlpE_sulfurtransferase"/>
</dbReference>
<dbReference type="RefSeq" id="WP_007287840.1">
    <property type="nucleotide sequence ID" value="NZ_BAABYO010000001.1"/>
</dbReference>
<feature type="domain" description="Rhodanese" evidence="1">
    <location>
        <begin position="22"/>
        <end position="100"/>
    </location>
</feature>
<reference evidence="2" key="1">
    <citation type="submission" date="2019-11" db="EMBL/GenBank/DDBJ databases">
        <authorList>
            <person name="Feng L."/>
        </authorList>
    </citation>
    <scope>NUCLEOTIDE SEQUENCE</scope>
    <source>
        <strain evidence="2">IbartlettiiLFYP30</strain>
    </source>
</reference>
<dbReference type="InterPro" id="IPR036873">
    <property type="entry name" value="Rhodanese-like_dom_sf"/>
</dbReference>
<evidence type="ECO:0000313" key="2">
    <source>
        <dbReference type="EMBL" id="VYU42562.1"/>
    </source>
</evidence>
<evidence type="ECO:0000259" key="1">
    <source>
        <dbReference type="PROSITE" id="PS50206"/>
    </source>
</evidence>
<name>A0A6N3ENJ4_9FIRM</name>
<dbReference type="InterPro" id="IPR001763">
    <property type="entry name" value="Rhodanese-like_dom"/>
</dbReference>
<proteinExistence type="predicted"/>
<dbReference type="SMART" id="SM00450">
    <property type="entry name" value="RHOD"/>
    <property type="match status" value="1"/>
</dbReference>
<gene>
    <name evidence="2" type="primary">ygaP</name>
    <name evidence="2" type="ORF">IBLFYP30_02634</name>
</gene>
<dbReference type="EMBL" id="CACRUE010000039">
    <property type="protein sequence ID" value="VYU42562.1"/>
    <property type="molecule type" value="Genomic_DNA"/>
</dbReference>
<dbReference type="CDD" id="cd00158">
    <property type="entry name" value="RHOD"/>
    <property type="match status" value="1"/>
</dbReference>
<dbReference type="PANTHER" id="PTHR43031">
    <property type="entry name" value="FAD-DEPENDENT OXIDOREDUCTASE"/>
    <property type="match status" value="1"/>
</dbReference>
<dbReference type="SUPFAM" id="SSF52821">
    <property type="entry name" value="Rhodanese/Cell cycle control phosphatase"/>
    <property type="match status" value="1"/>
</dbReference>
<dbReference type="Gene3D" id="3.40.250.10">
    <property type="entry name" value="Rhodanese-like domain"/>
    <property type="match status" value="1"/>
</dbReference>
<organism evidence="2">
    <name type="scientific">Intestinibacter bartlettii</name>
    <dbReference type="NCBI Taxonomy" id="261299"/>
    <lineage>
        <taxon>Bacteria</taxon>
        <taxon>Bacillati</taxon>
        <taxon>Bacillota</taxon>
        <taxon>Clostridia</taxon>
        <taxon>Peptostreptococcales</taxon>
        <taxon>Peptostreptococcaceae</taxon>
        <taxon>Intestinibacter</taxon>
    </lineage>
</organism>
<sequence length="103" mass="11943">MAVNTISANQVQQMLARNQFSLIIDLRDYYDYTRGHLPNAINIPTNQILDRINEIQPYRNGNILLYCQYGVQSVSVGKVLMINGFRRVYSLNGGLDYYNYPLY</sequence>
<dbReference type="PROSITE" id="PS50206">
    <property type="entry name" value="RHODANESE_3"/>
    <property type="match status" value="1"/>
</dbReference>